<sequence>MQCPICLETTETYQPVHLTKGSALATSGGQTEGMIRQNAIVDKCDGICATRMLAKAHSASAVHHHGAQDTVVYAVTGRGSVVSEGGRKKIDLDPGDYALIPAYMEHQEVNDGDEDVVWAIIRSGRVPEVVNLTEWGGDPVKE</sequence>
<dbReference type="AlphaFoldDB" id="M7T161"/>
<dbReference type="OMA" id="ICASRMI"/>
<dbReference type="Proteomes" id="UP000012174">
    <property type="component" value="Unassembled WGS sequence"/>
</dbReference>
<feature type="domain" description="Cupin type-2" evidence="1">
    <location>
        <begin position="57"/>
        <end position="119"/>
    </location>
</feature>
<evidence type="ECO:0000313" key="3">
    <source>
        <dbReference type="Proteomes" id="UP000012174"/>
    </source>
</evidence>
<dbReference type="InterPro" id="IPR011051">
    <property type="entry name" value="RmlC_Cupin_sf"/>
</dbReference>
<dbReference type="Gene3D" id="2.60.120.10">
    <property type="entry name" value="Jelly Rolls"/>
    <property type="match status" value="1"/>
</dbReference>
<reference evidence="3" key="1">
    <citation type="journal article" date="2013" name="Genome Announc.">
        <title>Draft genome sequence of the grapevine dieback fungus Eutypa lata UCR-EL1.</title>
        <authorList>
            <person name="Blanco-Ulate B."/>
            <person name="Rolshausen P.E."/>
            <person name="Cantu D."/>
        </authorList>
    </citation>
    <scope>NUCLEOTIDE SEQUENCE [LARGE SCALE GENOMIC DNA]</scope>
    <source>
        <strain evidence="3">UCR-EL1</strain>
    </source>
</reference>
<dbReference type="OrthoDB" id="3511549at2759"/>
<evidence type="ECO:0000313" key="2">
    <source>
        <dbReference type="EMBL" id="EMR70573.1"/>
    </source>
</evidence>
<keyword evidence="3" id="KW-1185">Reference proteome</keyword>
<accession>M7T161</accession>
<proteinExistence type="predicted"/>
<dbReference type="SUPFAM" id="SSF51182">
    <property type="entry name" value="RmlC-like cupins"/>
    <property type="match status" value="1"/>
</dbReference>
<dbReference type="eggNOG" id="ENOG502S4NI">
    <property type="taxonomic scope" value="Eukaryota"/>
</dbReference>
<dbReference type="InterPro" id="IPR013096">
    <property type="entry name" value="Cupin_2"/>
</dbReference>
<organism evidence="2 3">
    <name type="scientific">Eutypa lata (strain UCR-EL1)</name>
    <name type="common">Grapevine dieback disease fungus</name>
    <name type="synonym">Eutypa armeniacae</name>
    <dbReference type="NCBI Taxonomy" id="1287681"/>
    <lineage>
        <taxon>Eukaryota</taxon>
        <taxon>Fungi</taxon>
        <taxon>Dikarya</taxon>
        <taxon>Ascomycota</taxon>
        <taxon>Pezizomycotina</taxon>
        <taxon>Sordariomycetes</taxon>
        <taxon>Xylariomycetidae</taxon>
        <taxon>Xylariales</taxon>
        <taxon>Diatrypaceae</taxon>
        <taxon>Eutypa</taxon>
    </lineage>
</organism>
<dbReference type="KEGG" id="ela:UCREL1_2390"/>
<dbReference type="InterPro" id="IPR014710">
    <property type="entry name" value="RmlC-like_jellyroll"/>
</dbReference>
<dbReference type="HOGENOM" id="CLU_090057_2_1_1"/>
<gene>
    <name evidence="2" type="ORF">UCREL1_2390</name>
</gene>
<protein>
    <submittedName>
        <fullName evidence="2">Putative cupin domain-containing protein</fullName>
    </submittedName>
</protein>
<dbReference type="EMBL" id="KB705835">
    <property type="protein sequence ID" value="EMR70573.1"/>
    <property type="molecule type" value="Genomic_DNA"/>
</dbReference>
<evidence type="ECO:0000259" key="1">
    <source>
        <dbReference type="Pfam" id="PF07883"/>
    </source>
</evidence>
<dbReference type="Pfam" id="PF07883">
    <property type="entry name" value="Cupin_2"/>
    <property type="match status" value="1"/>
</dbReference>
<name>M7T161_EUTLA</name>